<evidence type="ECO:0000256" key="1">
    <source>
        <dbReference type="ARBA" id="ARBA00004236"/>
    </source>
</evidence>
<keyword evidence="6 7" id="KW-0472">Membrane</keyword>
<organism evidence="9 10">
    <name type="scientific">Segniliparus rugosus (strain ATCC BAA-974 / DSM 45345 / CCUG 50838 / CIP 108380 / JCM 13579 / CDC 945)</name>
    <dbReference type="NCBI Taxonomy" id="679197"/>
    <lineage>
        <taxon>Bacteria</taxon>
        <taxon>Bacillati</taxon>
        <taxon>Actinomycetota</taxon>
        <taxon>Actinomycetes</taxon>
        <taxon>Mycobacteriales</taxon>
        <taxon>Segniliparaceae</taxon>
        <taxon>Segniliparus</taxon>
    </lineage>
</organism>
<feature type="domain" description="Type VII secretion system protein EccE" evidence="8">
    <location>
        <begin position="148"/>
        <end position="199"/>
    </location>
</feature>
<proteinExistence type="inferred from homology"/>
<evidence type="ECO:0000313" key="10">
    <source>
        <dbReference type="Proteomes" id="UP000004816"/>
    </source>
</evidence>
<accession>E5XLU2</accession>
<dbReference type="Pfam" id="PF11203">
    <property type="entry name" value="EccE"/>
    <property type="match status" value="1"/>
</dbReference>
<dbReference type="RefSeq" id="WP_007467424.1">
    <property type="nucleotide sequence ID" value="NZ_KI391954.1"/>
</dbReference>
<keyword evidence="5 7" id="KW-1133">Transmembrane helix</keyword>
<comment type="subcellular location">
    <subcellularLocation>
        <location evidence="1">Cell membrane</location>
    </subcellularLocation>
</comment>
<evidence type="ECO:0000256" key="7">
    <source>
        <dbReference type="SAM" id="Phobius"/>
    </source>
</evidence>
<dbReference type="AlphaFoldDB" id="E5XLU2"/>
<dbReference type="InterPro" id="IPR050051">
    <property type="entry name" value="EccE_dom"/>
</dbReference>
<evidence type="ECO:0000256" key="3">
    <source>
        <dbReference type="ARBA" id="ARBA00022475"/>
    </source>
</evidence>
<dbReference type="GO" id="GO:0005886">
    <property type="term" value="C:plasma membrane"/>
    <property type="evidence" value="ECO:0007669"/>
    <property type="project" value="UniProtKB-SubCell"/>
</dbReference>
<protein>
    <submittedName>
        <fullName evidence="9">Type VII secretion protein EccE</fullName>
    </submittedName>
</protein>
<evidence type="ECO:0000256" key="4">
    <source>
        <dbReference type="ARBA" id="ARBA00022692"/>
    </source>
</evidence>
<evidence type="ECO:0000256" key="5">
    <source>
        <dbReference type="ARBA" id="ARBA00022989"/>
    </source>
</evidence>
<dbReference type="HOGENOM" id="CLU_079041_0_0_11"/>
<keyword evidence="10" id="KW-1185">Reference proteome</keyword>
<evidence type="ECO:0000313" key="9">
    <source>
        <dbReference type="EMBL" id="EFV14669.1"/>
    </source>
</evidence>
<dbReference type="InterPro" id="IPR021368">
    <property type="entry name" value="T7SS_EccE"/>
</dbReference>
<comment type="caution">
    <text evidence="9">The sequence shown here is derived from an EMBL/GenBank/DDBJ whole genome shotgun (WGS) entry which is preliminary data.</text>
</comment>
<keyword evidence="4 7" id="KW-0812">Transmembrane</keyword>
<reference evidence="9 10" key="1">
    <citation type="journal article" date="2011" name="Stand. Genomic Sci.">
        <title>High quality draft genome sequence of Segniliparus rugosus CDC 945(T)= (ATCC BAA-974(T)).</title>
        <authorList>
            <person name="Earl A.M."/>
            <person name="Desjardins C.A."/>
            <person name="Fitzgerald M.G."/>
            <person name="Arachchi H.M."/>
            <person name="Zeng Q."/>
            <person name="Mehta T."/>
            <person name="Griggs A."/>
            <person name="Birren B.W."/>
            <person name="Toney N.C."/>
            <person name="Carr J."/>
            <person name="Posey J."/>
            <person name="Butler W.R."/>
        </authorList>
    </citation>
    <scope>NUCLEOTIDE SEQUENCE [LARGE SCALE GENOMIC DNA]</scope>
    <source>
        <strain evidence="10">ATCC BAA-974 / DSM 45345 / CCUG 50838 / CIP 108380 / JCM 13579 / CDC 945</strain>
    </source>
</reference>
<name>E5XLU2_SEGRC</name>
<evidence type="ECO:0000259" key="8">
    <source>
        <dbReference type="Pfam" id="PF11203"/>
    </source>
</evidence>
<feature type="transmembrane region" description="Helical" evidence="7">
    <location>
        <begin position="38"/>
        <end position="59"/>
    </location>
</feature>
<gene>
    <name evidence="9" type="ORF">HMPREF9336_00461</name>
</gene>
<dbReference type="Proteomes" id="UP000004816">
    <property type="component" value="Unassembled WGS sequence"/>
</dbReference>
<evidence type="ECO:0000256" key="6">
    <source>
        <dbReference type="ARBA" id="ARBA00023136"/>
    </source>
</evidence>
<dbReference type="eggNOG" id="ENOG5031E1N">
    <property type="taxonomic scope" value="Bacteria"/>
</dbReference>
<keyword evidence="3" id="KW-1003">Cell membrane</keyword>
<dbReference type="EMBL" id="ACZI02000003">
    <property type="protein sequence ID" value="EFV14669.1"/>
    <property type="molecule type" value="Genomic_DNA"/>
</dbReference>
<comment type="similarity">
    <text evidence="2">Belongs to the EccE family.</text>
</comment>
<dbReference type="STRING" id="679197.HMPREF9336_00461"/>
<dbReference type="NCBIfam" id="TIGR03923">
    <property type="entry name" value="T7SS_EccE"/>
    <property type="match status" value="1"/>
</dbReference>
<dbReference type="OrthoDB" id="4760969at2"/>
<sequence length="310" mass="32766">MSIAPAKPSRARATLALALVFAAVLVGADSLRTGWRPSAGWFLGAVAVLLALVLGSWGGTHVTQILRRRIALSSRAKRGVSAEAEGSAKPEAGSSSRVAVFVRVEPPAGAESRNWLPLELIASYLDRYGVRCAAVRVAFRRSRRYGQEAWITLVVDATENLAALEARSARIPLHELAEATRRRLAAQLREEGFAAEHADTAPKLVWAGSEDWNGVVDGEERVAAYAVSTGGDLDARLAEIAAYPAQETWTVLEFTGSPASATLTVACALRKQGVVELLPAGLQPHRGAHLPALAILAPDSTALLSTAASL</sequence>
<evidence type="ECO:0000256" key="2">
    <source>
        <dbReference type="ARBA" id="ARBA00007759"/>
    </source>
</evidence>